<dbReference type="GO" id="GO:0016226">
    <property type="term" value="P:iron-sulfur cluster assembly"/>
    <property type="evidence" value="ECO:0007669"/>
    <property type="project" value="InterPro"/>
</dbReference>
<reference evidence="2 3" key="1">
    <citation type="submission" date="2019-11" db="EMBL/GenBank/DDBJ databases">
        <title>Pseudooceanicola pacifica sp. nov., isolated from deep-sea sediment of the Pacific Ocean.</title>
        <authorList>
            <person name="Lyu L."/>
        </authorList>
    </citation>
    <scope>NUCLEOTIDE SEQUENCE [LARGE SCALE GENOMIC DNA]</scope>
    <source>
        <strain evidence="2 3">216_PA32_1</strain>
    </source>
</reference>
<dbReference type="RefSeq" id="WP_160382594.1">
    <property type="nucleotide sequence ID" value="NZ_WNXQ01000004.1"/>
</dbReference>
<proteinExistence type="predicted"/>
<dbReference type="Gene3D" id="3.30.300.130">
    <property type="entry name" value="Fe-S cluster assembly (FSCA)"/>
    <property type="match status" value="1"/>
</dbReference>
<protein>
    <submittedName>
        <fullName evidence="2">NifU family protein</fullName>
    </submittedName>
</protein>
<gene>
    <name evidence="2" type="ORF">GLS40_09890</name>
</gene>
<dbReference type="AlphaFoldDB" id="A0A844W2F3"/>
<dbReference type="InterPro" id="IPR034904">
    <property type="entry name" value="FSCA_dom_sf"/>
</dbReference>
<dbReference type="InterPro" id="IPR001075">
    <property type="entry name" value="NIF_FeS_clus_asmbl_NifU_C"/>
</dbReference>
<name>A0A844W2F3_9RHOB</name>
<dbReference type="SUPFAM" id="SSF117916">
    <property type="entry name" value="Fe-S cluster assembly (FSCA) domain-like"/>
    <property type="match status" value="1"/>
</dbReference>
<feature type="domain" description="NIF system FeS cluster assembly NifU C-terminal" evidence="1">
    <location>
        <begin position="10"/>
        <end position="73"/>
    </location>
</feature>
<keyword evidence="3" id="KW-1185">Reference proteome</keyword>
<evidence type="ECO:0000313" key="3">
    <source>
        <dbReference type="Proteomes" id="UP000443843"/>
    </source>
</evidence>
<comment type="caution">
    <text evidence="2">The sequence shown here is derived from an EMBL/GenBank/DDBJ whole genome shotgun (WGS) entry which is preliminary data.</text>
</comment>
<dbReference type="Pfam" id="PF01106">
    <property type="entry name" value="NifU"/>
    <property type="match status" value="1"/>
</dbReference>
<evidence type="ECO:0000259" key="1">
    <source>
        <dbReference type="Pfam" id="PF01106"/>
    </source>
</evidence>
<evidence type="ECO:0000313" key="2">
    <source>
        <dbReference type="EMBL" id="MWB78336.1"/>
    </source>
</evidence>
<dbReference type="GO" id="GO:0051536">
    <property type="term" value="F:iron-sulfur cluster binding"/>
    <property type="evidence" value="ECO:0007669"/>
    <property type="project" value="InterPro"/>
</dbReference>
<accession>A0A844W2F3</accession>
<dbReference type="GO" id="GO:0005506">
    <property type="term" value="F:iron ion binding"/>
    <property type="evidence" value="ECO:0007669"/>
    <property type="project" value="InterPro"/>
</dbReference>
<sequence>MAIDQQQLAQALDMVRPLILGHGGDIRVVEDSRQEGRVQVQLVGACRACPNIAMTFVGPVRTALLAVDGITEVECGQVRSSPRTLARLAGILGAAPVGSAS</sequence>
<dbReference type="EMBL" id="WNXQ01000004">
    <property type="protein sequence ID" value="MWB78336.1"/>
    <property type="molecule type" value="Genomic_DNA"/>
</dbReference>
<dbReference type="Proteomes" id="UP000443843">
    <property type="component" value="Unassembled WGS sequence"/>
</dbReference>
<organism evidence="2 3">
    <name type="scientific">Pseudooceanicola pacificus</name>
    <dbReference type="NCBI Taxonomy" id="2676438"/>
    <lineage>
        <taxon>Bacteria</taxon>
        <taxon>Pseudomonadati</taxon>
        <taxon>Pseudomonadota</taxon>
        <taxon>Alphaproteobacteria</taxon>
        <taxon>Rhodobacterales</taxon>
        <taxon>Paracoccaceae</taxon>
        <taxon>Pseudooceanicola</taxon>
    </lineage>
</organism>